<dbReference type="EMBL" id="QPID01000005">
    <property type="protein sequence ID" value="RCU49812.1"/>
    <property type="molecule type" value="Genomic_DNA"/>
</dbReference>
<keyword evidence="7" id="KW-0479">Metal-binding</keyword>
<keyword evidence="3 7" id="KW-0862">Zinc</keyword>
<comment type="caution">
    <text evidence="8">The sequence shown here is derived from an EMBL/GenBank/DDBJ whole genome shotgun (WGS) entry which is preliminary data.</text>
</comment>
<organism evidence="8 9">
    <name type="scientific">Corallincola holothuriorum</name>
    <dbReference type="NCBI Taxonomy" id="2282215"/>
    <lineage>
        <taxon>Bacteria</taxon>
        <taxon>Pseudomonadati</taxon>
        <taxon>Pseudomonadota</taxon>
        <taxon>Gammaproteobacteria</taxon>
        <taxon>Alteromonadales</taxon>
        <taxon>Psychromonadaceae</taxon>
        <taxon>Corallincola</taxon>
    </lineage>
</organism>
<gene>
    <name evidence="8" type="ORF">DU002_09235</name>
</gene>
<dbReference type="SUPFAM" id="SSF46785">
    <property type="entry name" value="Winged helix' DNA-binding domain"/>
    <property type="match status" value="1"/>
</dbReference>
<comment type="cofactor">
    <cofactor evidence="7">
        <name>Zn(2+)</name>
        <dbReference type="ChEBI" id="CHEBI:29105"/>
    </cofactor>
    <text evidence="7">Binds 1 zinc ion per subunit.</text>
</comment>
<dbReference type="Pfam" id="PF01475">
    <property type="entry name" value="FUR"/>
    <property type="match status" value="1"/>
</dbReference>
<evidence type="ECO:0000256" key="4">
    <source>
        <dbReference type="ARBA" id="ARBA00023015"/>
    </source>
</evidence>
<keyword evidence="4" id="KW-0805">Transcription regulation</keyword>
<dbReference type="GO" id="GO:0003700">
    <property type="term" value="F:DNA-binding transcription factor activity"/>
    <property type="evidence" value="ECO:0007669"/>
    <property type="project" value="InterPro"/>
</dbReference>
<feature type="binding site" evidence="7">
    <location>
        <position position="148"/>
    </location>
    <ligand>
        <name>Zn(2+)</name>
        <dbReference type="ChEBI" id="CHEBI:29105"/>
    </ligand>
</feature>
<keyword evidence="2" id="KW-0678">Repressor</keyword>
<comment type="similarity">
    <text evidence="1">Belongs to the Fur family.</text>
</comment>
<sequence length="152" mass="16991">MNRSEKVLAVAEQQCKQSGARLTNKRKLVLSALLHSTKALSAYEIADICREEEGQTIPVMSVYRMLEFLEQEHLVHKLQLANKYVACAHITCSHTHQIAQFLICQQCGEVKELGVDIALIDQLQHSIADVGYKLTSPQLELNCVCPECQQAA</sequence>
<evidence type="ECO:0000256" key="2">
    <source>
        <dbReference type="ARBA" id="ARBA00022491"/>
    </source>
</evidence>
<dbReference type="GO" id="GO:0005829">
    <property type="term" value="C:cytosol"/>
    <property type="evidence" value="ECO:0007669"/>
    <property type="project" value="TreeGrafter"/>
</dbReference>
<evidence type="ECO:0000256" key="6">
    <source>
        <dbReference type="ARBA" id="ARBA00023163"/>
    </source>
</evidence>
<feature type="binding site" evidence="7">
    <location>
        <position position="104"/>
    </location>
    <ligand>
        <name>Zn(2+)</name>
        <dbReference type="ChEBI" id="CHEBI:29105"/>
    </ligand>
</feature>
<dbReference type="GO" id="GO:0045892">
    <property type="term" value="P:negative regulation of DNA-templated transcription"/>
    <property type="evidence" value="ECO:0007669"/>
    <property type="project" value="TreeGrafter"/>
</dbReference>
<keyword evidence="6" id="KW-0804">Transcription</keyword>
<dbReference type="GO" id="GO:0000976">
    <property type="term" value="F:transcription cis-regulatory region binding"/>
    <property type="evidence" value="ECO:0007669"/>
    <property type="project" value="TreeGrafter"/>
</dbReference>
<dbReference type="OrthoDB" id="9801127at2"/>
<evidence type="ECO:0000256" key="3">
    <source>
        <dbReference type="ARBA" id="ARBA00022833"/>
    </source>
</evidence>
<evidence type="ECO:0000313" key="9">
    <source>
        <dbReference type="Proteomes" id="UP000252558"/>
    </source>
</evidence>
<feature type="binding site" evidence="7">
    <location>
        <position position="145"/>
    </location>
    <ligand>
        <name>Zn(2+)</name>
        <dbReference type="ChEBI" id="CHEBI:29105"/>
    </ligand>
</feature>
<evidence type="ECO:0000256" key="5">
    <source>
        <dbReference type="ARBA" id="ARBA00023125"/>
    </source>
</evidence>
<evidence type="ECO:0000256" key="7">
    <source>
        <dbReference type="PIRSR" id="PIRSR602481-1"/>
    </source>
</evidence>
<feature type="binding site" evidence="7">
    <location>
        <position position="107"/>
    </location>
    <ligand>
        <name>Zn(2+)</name>
        <dbReference type="ChEBI" id="CHEBI:29105"/>
    </ligand>
</feature>
<keyword evidence="9" id="KW-1185">Reference proteome</keyword>
<proteinExistence type="inferred from homology"/>
<dbReference type="AlphaFoldDB" id="A0A368NGW9"/>
<dbReference type="Gene3D" id="3.30.1490.190">
    <property type="match status" value="1"/>
</dbReference>
<dbReference type="Proteomes" id="UP000252558">
    <property type="component" value="Unassembled WGS sequence"/>
</dbReference>
<name>A0A368NGW9_9GAMM</name>
<dbReference type="InterPro" id="IPR036388">
    <property type="entry name" value="WH-like_DNA-bd_sf"/>
</dbReference>
<dbReference type="PANTHER" id="PTHR33202">
    <property type="entry name" value="ZINC UPTAKE REGULATION PROTEIN"/>
    <property type="match status" value="1"/>
</dbReference>
<evidence type="ECO:0000256" key="1">
    <source>
        <dbReference type="ARBA" id="ARBA00007957"/>
    </source>
</evidence>
<dbReference type="GO" id="GO:0008270">
    <property type="term" value="F:zinc ion binding"/>
    <property type="evidence" value="ECO:0007669"/>
    <property type="project" value="TreeGrafter"/>
</dbReference>
<accession>A0A368NGW9</accession>
<dbReference type="PANTHER" id="PTHR33202:SF6">
    <property type="entry name" value="ZINC UPTAKE REGULATION PROTEIN"/>
    <property type="match status" value="1"/>
</dbReference>
<dbReference type="GO" id="GO:1900376">
    <property type="term" value="P:regulation of secondary metabolite biosynthetic process"/>
    <property type="evidence" value="ECO:0007669"/>
    <property type="project" value="TreeGrafter"/>
</dbReference>
<evidence type="ECO:0000313" key="8">
    <source>
        <dbReference type="EMBL" id="RCU49812.1"/>
    </source>
</evidence>
<protein>
    <submittedName>
        <fullName evidence="8">Transcriptional repressor</fullName>
    </submittedName>
</protein>
<dbReference type="InterPro" id="IPR043135">
    <property type="entry name" value="Fur_C"/>
</dbReference>
<dbReference type="InterPro" id="IPR002481">
    <property type="entry name" value="FUR"/>
</dbReference>
<keyword evidence="5" id="KW-0238">DNA-binding</keyword>
<reference evidence="8 9" key="1">
    <citation type="submission" date="2018-07" db="EMBL/GenBank/DDBJ databases">
        <title>Corallincola holothuriorum sp. nov., a new facultative anaerobe isolated from sea cucumber Apostichopus japonicus.</title>
        <authorList>
            <person name="Xia H."/>
        </authorList>
    </citation>
    <scope>NUCLEOTIDE SEQUENCE [LARGE SCALE GENOMIC DNA]</scope>
    <source>
        <strain evidence="8 9">C4</strain>
    </source>
</reference>
<dbReference type="RefSeq" id="WP_114338098.1">
    <property type="nucleotide sequence ID" value="NZ_QPID01000005.1"/>
</dbReference>
<dbReference type="Gene3D" id="1.10.10.10">
    <property type="entry name" value="Winged helix-like DNA-binding domain superfamily/Winged helix DNA-binding domain"/>
    <property type="match status" value="1"/>
</dbReference>
<dbReference type="InterPro" id="IPR036390">
    <property type="entry name" value="WH_DNA-bd_sf"/>
</dbReference>